<dbReference type="InterPro" id="IPR026590">
    <property type="entry name" value="Ssirtuin_cat_dom"/>
</dbReference>
<dbReference type="GO" id="GO:0017136">
    <property type="term" value="F:histone deacetylase activity, NAD-dependent"/>
    <property type="evidence" value="ECO:0007669"/>
    <property type="project" value="TreeGrafter"/>
</dbReference>
<evidence type="ECO:0000256" key="4">
    <source>
        <dbReference type="PROSITE-ProRule" id="PRU00236"/>
    </source>
</evidence>
<dbReference type="InterPro" id="IPR026591">
    <property type="entry name" value="Sirtuin_cat_small_dom_sf"/>
</dbReference>
<comment type="caution">
    <text evidence="3 4">Lacks conserved residue(s) required for the propagation of feature annotation.</text>
</comment>
<gene>
    <name evidence="3" type="primary">cobB</name>
    <name evidence="6" type="ORF">FRD01_07655</name>
</gene>
<sequence length="250" mass="27666">MSDQLKTWIEQAKNIIVLTGAGISAESGIPTFRDALEGLWSNYSPEELATPEAWQRQPELVSKWYEDRREKVLACEPNPGHEAIANFQIWAEHAGKRVTVLTQNVDGLHFRAAEKAGANTADIIEVHGSLLRWRCTKTQKETLDLPSPFPQHPLPSADGGFLRPAVVWFGEFLPEAALKRAAEELSHVDLFISIGTSGNVYPVAGWLFDAKRAGAKTMEVNRDPSQFSSEFDISLRGKAGELLPSLLPHN</sequence>
<dbReference type="NCBIfam" id="NF001753">
    <property type="entry name" value="PRK00481.1-3"/>
    <property type="match status" value="1"/>
</dbReference>
<feature type="binding site" evidence="3">
    <location>
        <begin position="195"/>
        <end position="197"/>
    </location>
    <ligand>
        <name>NAD(+)</name>
        <dbReference type="ChEBI" id="CHEBI:57540"/>
    </ligand>
</feature>
<feature type="binding site" evidence="3">
    <location>
        <begin position="221"/>
        <end position="223"/>
    </location>
    <ligand>
        <name>NAD(+)</name>
        <dbReference type="ChEBI" id="CHEBI:57540"/>
    </ligand>
</feature>
<name>A0A5B8XQ82_9DELT</name>
<comment type="similarity">
    <text evidence="3">Belongs to the sirtuin family. Class III subfamily.</text>
</comment>
<organism evidence="6 7">
    <name type="scientific">Microvenator marinus</name>
    <dbReference type="NCBI Taxonomy" id="2600177"/>
    <lineage>
        <taxon>Bacteria</taxon>
        <taxon>Deltaproteobacteria</taxon>
        <taxon>Bradymonadales</taxon>
        <taxon>Microvenatoraceae</taxon>
        <taxon>Microvenator</taxon>
    </lineage>
</organism>
<keyword evidence="7" id="KW-1185">Reference proteome</keyword>
<feature type="binding site" evidence="3">
    <location>
        <position position="68"/>
    </location>
    <ligand>
        <name>substrate</name>
    </ligand>
</feature>
<dbReference type="AlphaFoldDB" id="A0A5B8XQ82"/>
<feature type="binding site" evidence="3">
    <location>
        <position position="239"/>
    </location>
    <ligand>
        <name>NAD(+)</name>
        <dbReference type="ChEBI" id="CHEBI:57540"/>
    </ligand>
</feature>
<feature type="binding site" evidence="3">
    <location>
        <begin position="103"/>
        <end position="106"/>
    </location>
    <ligand>
        <name>NAD(+)</name>
        <dbReference type="ChEBI" id="CHEBI:57540"/>
    </ligand>
</feature>
<dbReference type="KEGG" id="bbae:FRD01_07655"/>
<dbReference type="Gene3D" id="3.30.1600.10">
    <property type="entry name" value="SIR2/SIRT2 'Small Domain"/>
    <property type="match status" value="1"/>
</dbReference>
<dbReference type="RefSeq" id="WP_146958803.1">
    <property type="nucleotide sequence ID" value="NZ_CP042467.1"/>
</dbReference>
<dbReference type="GO" id="GO:0036054">
    <property type="term" value="F:protein-malonyllysine demalonylase activity"/>
    <property type="evidence" value="ECO:0007669"/>
    <property type="project" value="InterPro"/>
</dbReference>
<dbReference type="GO" id="GO:0070403">
    <property type="term" value="F:NAD+ binding"/>
    <property type="evidence" value="ECO:0007669"/>
    <property type="project" value="UniProtKB-UniRule"/>
</dbReference>
<dbReference type="GO" id="GO:0036055">
    <property type="term" value="F:protein-succinyllysine desuccinylase activity"/>
    <property type="evidence" value="ECO:0007669"/>
    <property type="project" value="UniProtKB-UniRule"/>
</dbReference>
<evidence type="ECO:0000313" key="7">
    <source>
        <dbReference type="Proteomes" id="UP000321595"/>
    </source>
</evidence>
<feature type="binding site" evidence="3">
    <location>
        <position position="65"/>
    </location>
    <ligand>
        <name>substrate</name>
    </ligand>
</feature>
<feature type="active site" description="Proton acceptor" evidence="3">
    <location>
        <position position="127"/>
    </location>
</feature>
<comment type="catalytic activity">
    <reaction evidence="3">
        <text>N(6)-succinyl-L-lysyl-[protein] + NAD(+) + H2O = 2''-O-succinyl-ADP-D-ribose + nicotinamide + L-lysyl-[protein]</text>
        <dbReference type="Rhea" id="RHEA:47668"/>
        <dbReference type="Rhea" id="RHEA-COMP:9752"/>
        <dbReference type="Rhea" id="RHEA-COMP:11877"/>
        <dbReference type="ChEBI" id="CHEBI:15377"/>
        <dbReference type="ChEBI" id="CHEBI:17154"/>
        <dbReference type="ChEBI" id="CHEBI:29969"/>
        <dbReference type="ChEBI" id="CHEBI:57540"/>
        <dbReference type="ChEBI" id="CHEBI:87830"/>
        <dbReference type="ChEBI" id="CHEBI:87832"/>
    </reaction>
</comment>
<keyword evidence="1" id="KW-0808">Transferase</keyword>
<comment type="subcellular location">
    <subcellularLocation>
        <location evidence="3">Cytoplasm</location>
    </subcellularLocation>
</comment>
<dbReference type="HAMAP" id="MF_01121">
    <property type="entry name" value="Sirtuin_ClassIII"/>
    <property type="match status" value="1"/>
</dbReference>
<dbReference type="InterPro" id="IPR027546">
    <property type="entry name" value="Sirtuin_class_III"/>
</dbReference>
<dbReference type="GO" id="GO:0005737">
    <property type="term" value="C:cytoplasm"/>
    <property type="evidence" value="ECO:0007669"/>
    <property type="project" value="UniProtKB-SubCell"/>
</dbReference>
<comment type="function">
    <text evidence="3">NAD-dependent lysine deacetylase and desuccinylase that specifically removes acetyl and succinyl groups on target proteins. Modulates the activities of several proteins which are inactive in their acylated form.</text>
</comment>
<evidence type="ECO:0000259" key="5">
    <source>
        <dbReference type="PROSITE" id="PS50305"/>
    </source>
</evidence>
<dbReference type="PROSITE" id="PS50305">
    <property type="entry name" value="SIRTUIN"/>
    <property type="match status" value="1"/>
</dbReference>
<dbReference type="PANTHER" id="PTHR11085:SF4">
    <property type="entry name" value="NAD-DEPENDENT PROTEIN DEACYLASE"/>
    <property type="match status" value="1"/>
</dbReference>
<dbReference type="Proteomes" id="UP000321595">
    <property type="component" value="Chromosome"/>
</dbReference>
<dbReference type="EMBL" id="CP042467">
    <property type="protein sequence ID" value="QED27118.1"/>
    <property type="molecule type" value="Genomic_DNA"/>
</dbReference>
<dbReference type="OrthoDB" id="9800582at2"/>
<reference evidence="6 7" key="1">
    <citation type="submission" date="2019-08" db="EMBL/GenBank/DDBJ databases">
        <authorList>
            <person name="Liang Q."/>
        </authorList>
    </citation>
    <scope>NUCLEOTIDE SEQUENCE [LARGE SCALE GENOMIC DNA]</scope>
    <source>
        <strain evidence="6 7">V1718</strain>
    </source>
</reference>
<proteinExistence type="inferred from homology"/>
<dbReference type="Gene3D" id="3.40.50.1220">
    <property type="entry name" value="TPP-binding domain"/>
    <property type="match status" value="1"/>
</dbReference>
<evidence type="ECO:0000256" key="1">
    <source>
        <dbReference type="ARBA" id="ARBA00022679"/>
    </source>
</evidence>
<accession>A0A5B8XQ82</accession>
<evidence type="ECO:0000313" key="6">
    <source>
        <dbReference type="EMBL" id="QED27118.1"/>
    </source>
</evidence>
<dbReference type="PANTHER" id="PTHR11085">
    <property type="entry name" value="NAD-DEPENDENT PROTEIN DEACYLASE SIRTUIN-5, MITOCHONDRIAL-RELATED"/>
    <property type="match status" value="1"/>
</dbReference>
<dbReference type="CDD" id="cd01412">
    <property type="entry name" value="SIRT5_Af1_CobB"/>
    <property type="match status" value="1"/>
</dbReference>
<dbReference type="InterPro" id="IPR029035">
    <property type="entry name" value="DHS-like_NAD/FAD-binding_dom"/>
</dbReference>
<evidence type="ECO:0000256" key="2">
    <source>
        <dbReference type="ARBA" id="ARBA00023027"/>
    </source>
</evidence>
<dbReference type="SUPFAM" id="SSF52467">
    <property type="entry name" value="DHS-like NAD/FAD-binding domain"/>
    <property type="match status" value="1"/>
</dbReference>
<dbReference type="EC" id="2.3.1.286" evidence="3"/>
<protein>
    <recommendedName>
        <fullName evidence="3">NAD-dependent protein deacylase</fullName>
        <ecNumber evidence="3">2.3.1.286</ecNumber>
    </recommendedName>
    <alternativeName>
        <fullName evidence="3">Regulatory protein SIR2 homolog</fullName>
    </alternativeName>
</protein>
<feature type="domain" description="Deacetylase sirtuin-type" evidence="5">
    <location>
        <begin position="1"/>
        <end position="250"/>
    </location>
</feature>
<comment type="catalytic activity">
    <reaction evidence="3">
        <text>N(6)-acetyl-L-lysyl-[protein] + NAD(+) + H2O = 2''-O-acetyl-ADP-D-ribose + nicotinamide + L-lysyl-[protein]</text>
        <dbReference type="Rhea" id="RHEA:43636"/>
        <dbReference type="Rhea" id="RHEA-COMP:9752"/>
        <dbReference type="Rhea" id="RHEA-COMP:10731"/>
        <dbReference type="ChEBI" id="CHEBI:15377"/>
        <dbReference type="ChEBI" id="CHEBI:17154"/>
        <dbReference type="ChEBI" id="CHEBI:29969"/>
        <dbReference type="ChEBI" id="CHEBI:57540"/>
        <dbReference type="ChEBI" id="CHEBI:61930"/>
        <dbReference type="ChEBI" id="CHEBI:83767"/>
        <dbReference type="EC" id="2.3.1.286"/>
    </reaction>
</comment>
<keyword evidence="3" id="KW-0963">Cytoplasm</keyword>
<keyword evidence="2 3" id="KW-0520">NAD</keyword>
<dbReference type="Pfam" id="PF02146">
    <property type="entry name" value="SIR2"/>
    <property type="match status" value="1"/>
</dbReference>
<comment type="domain">
    <text evidence="3">2 residues (Tyr-65 and Arg-68) present in a large hydrophobic pocket are probably involved in substrate specificity. They are important for desuccinylation activity, but dispensable for deacetylation activity.</text>
</comment>
<dbReference type="InterPro" id="IPR050134">
    <property type="entry name" value="NAD-dep_sirtuin_deacylases"/>
</dbReference>
<dbReference type="InterPro" id="IPR003000">
    <property type="entry name" value="Sirtuin"/>
</dbReference>
<evidence type="ECO:0000256" key="3">
    <source>
        <dbReference type="HAMAP-Rule" id="MF_01121"/>
    </source>
</evidence>